<name>A0ABN4YP63_SPOUR</name>
<dbReference type="EMBL" id="CP015108">
    <property type="protein sequence ID" value="ARF14687.1"/>
    <property type="molecule type" value="Genomic_DNA"/>
</dbReference>
<keyword evidence="2" id="KW-1185">Reference proteome</keyword>
<dbReference type="RefSeq" id="WP_029053613.1">
    <property type="nucleotide sequence ID" value="NZ_CP015108.1"/>
</dbReference>
<evidence type="ECO:0000313" key="2">
    <source>
        <dbReference type="Proteomes" id="UP000192486"/>
    </source>
</evidence>
<gene>
    <name evidence="1" type="ORF">SporoS204_11350</name>
</gene>
<proteinExistence type="predicted"/>
<reference evidence="1 2" key="1">
    <citation type="submission" date="2016-04" db="EMBL/GenBank/DDBJ databases">
        <title>Comparative Genomics and Epigenetics of Sporosarcina ureae.</title>
        <authorList>
            <person name="Oliver A.S."/>
            <person name="Cooper K.K."/>
        </authorList>
    </citation>
    <scope>NUCLEOTIDE SEQUENCE [LARGE SCALE GENOMIC DNA]</scope>
    <source>
        <strain evidence="1 2">S204</strain>
    </source>
</reference>
<organism evidence="1 2">
    <name type="scientific">Sporosarcina ureae</name>
    <dbReference type="NCBI Taxonomy" id="1571"/>
    <lineage>
        <taxon>Bacteria</taxon>
        <taxon>Bacillati</taxon>
        <taxon>Bacillota</taxon>
        <taxon>Bacilli</taxon>
        <taxon>Bacillales</taxon>
        <taxon>Caryophanaceae</taxon>
        <taxon>Sporosarcina</taxon>
    </lineage>
</organism>
<evidence type="ECO:0000313" key="1">
    <source>
        <dbReference type="EMBL" id="ARF14687.1"/>
    </source>
</evidence>
<sequence length="144" mass="16468">MEKLLLHGHVIEVDKTKTKELYKELPLISDKAHCGCAECTYYEKAIVQTTPAIHQFFEQFGIDARKEAEVWKAAENDDGTYYYVADYHFIGEIKGIDELDWIDLDGASFGLTNYNKSLPSPMIPDTFTSPIIELIVRINLRDGY</sequence>
<protein>
    <submittedName>
        <fullName evidence="1">Uncharacterized protein</fullName>
    </submittedName>
</protein>
<accession>A0ABN4YP63</accession>
<dbReference type="Proteomes" id="UP000192486">
    <property type="component" value="Chromosome"/>
</dbReference>